<dbReference type="EMBL" id="LN483249">
    <property type="protein sequence ID" value="CDZ97607.1"/>
    <property type="molecule type" value="Genomic_DNA"/>
</dbReference>
<feature type="compositionally biased region" description="Low complexity" evidence="7">
    <location>
        <begin position="1041"/>
        <end position="1065"/>
    </location>
</feature>
<dbReference type="InterPro" id="IPR037518">
    <property type="entry name" value="MPN"/>
</dbReference>
<feature type="region of interest" description="Disordered" evidence="7">
    <location>
        <begin position="1152"/>
        <end position="1241"/>
    </location>
</feature>
<dbReference type="InterPro" id="IPR007716">
    <property type="entry name" value="NPL4_Zn-bd_put"/>
</dbReference>
<dbReference type="GO" id="GO:0008270">
    <property type="term" value="F:zinc ion binding"/>
    <property type="evidence" value="ECO:0007669"/>
    <property type="project" value="InterPro"/>
</dbReference>
<feature type="compositionally biased region" description="Gly residues" evidence="7">
    <location>
        <begin position="976"/>
        <end position="988"/>
    </location>
</feature>
<evidence type="ECO:0000259" key="8">
    <source>
        <dbReference type="PROSITE" id="PS50048"/>
    </source>
</evidence>
<dbReference type="Pfam" id="PF05020">
    <property type="entry name" value="zf-NPL4"/>
    <property type="match status" value="1"/>
</dbReference>
<dbReference type="GO" id="GO:0031965">
    <property type="term" value="C:nuclear membrane"/>
    <property type="evidence" value="ECO:0007669"/>
    <property type="project" value="UniProtKB-SubCell"/>
</dbReference>
<comment type="similarity">
    <text evidence="3">Belongs to the NPL4 family.</text>
</comment>
<feature type="domain" description="Zn(2)-C6 fungal-type" evidence="8">
    <location>
        <begin position="707"/>
        <end position="738"/>
    </location>
</feature>
<dbReference type="GO" id="GO:0006351">
    <property type="term" value="P:DNA-templated transcription"/>
    <property type="evidence" value="ECO:0007669"/>
    <property type="project" value="InterPro"/>
</dbReference>
<evidence type="ECO:0000256" key="1">
    <source>
        <dbReference type="ARBA" id="ARBA00004335"/>
    </source>
</evidence>
<dbReference type="GO" id="GO:0003677">
    <property type="term" value="F:DNA binding"/>
    <property type="evidence" value="ECO:0007669"/>
    <property type="project" value="InterPro"/>
</dbReference>
<feature type="compositionally biased region" description="Basic and acidic residues" evidence="7">
    <location>
        <begin position="1161"/>
        <end position="1179"/>
    </location>
</feature>
<dbReference type="GO" id="GO:0000981">
    <property type="term" value="F:DNA-binding transcription factor activity, RNA polymerase II-specific"/>
    <property type="evidence" value="ECO:0007669"/>
    <property type="project" value="InterPro"/>
</dbReference>
<dbReference type="Gene3D" id="3.10.20.90">
    <property type="entry name" value="Phosphatidylinositol 3-kinase Catalytic Subunit, Chain A, domain 1"/>
    <property type="match status" value="1"/>
</dbReference>
<feature type="compositionally biased region" description="Polar residues" evidence="7">
    <location>
        <begin position="783"/>
        <end position="794"/>
    </location>
</feature>
<keyword evidence="5" id="KW-0479">Metal-binding</keyword>
<sequence>MDSLTIRLRSKEGTSRIVVAKTTSGQDLAQKIIDSVPDDVDSSSITISNQPGSSGERLSLDALTGRSVSDMGFQNGELLFLEYKIGEAPLKKASVLAPTHTAATLASGFISTPLADVPTDPISTVFNANRVDLSKVDEAEVDKYYRSLHGMIPRSRDNKMCRHGDKGMCDYCTPLEPYDANYHAEHKIKHLSFPAYVRKITGSVSASQTSTSSTSLPPLDPLDYKVTIPCPSGSHPSWPSGICSKCQPSAITLQSQPFRLVDHVEFATPSLVDRFLEGWRRSGQQRLGWLIGKYEPYENVPMGVKAVVEAVCEPIQESEVDGVSVDVPWDEEKSVQELAGWCAKGLEVVGVLYSDLTPSPDDITKVLYKRHPQSYYLSSLELLFSARLQSAHPLSTRLSPIGRFGSRFVTCVLTGTEEGGVDVMAFQASEQAVAMLEADMIEASVDPGIVRVKREGEKRYVPDVFYTFKNEYKLQVKQSAKPCFPVEYLLVNLTHGFPVSPAPLFPSFKFPVSNRLLSSSVEQPSMSQVIKGLLPILGDGSALDFKSEEVERWAGDWELLRFLQKEGGFNQEEMKLLCRVATGHSRPEGEFDALMELAQTDGWRNLMSIVEAAAEAQQQQRLQQQQQPQTGSDSMDMDGFEIPPDLDDPFSSGGGGGGSASVRTSKVMSESPLSPSRTYQDGSDEDGPSKSSGGQRTKTALNRTSRACNNCRKQKMRCIGAEDPPCKRCKNAGLSCLFEKPAKDGPQVGEERIKHLESQVTSIQSTLTELVSTLKATAGLQAPPSTSLTEPQRTSTYPPPPSAPYSGDYYPHSHPHPHPHPHPSNALRSPHHGSTSYDPSGYPAKYSSSNYPPDTFNSSGYQNQSGSARGDVESSFTDGRASSSYASSGLDQLSNALLMSNTLQAPGSSSLQPPGETNRRSSRPGGLADHTSSSSQSLRNLSNTPLSILPNHPYPLPNRLPWLDTFGSQRTTGSTSGNGAGNASGGGNSSLSSTNTSNQQETSSSISPSVSDKLNNRASSTLRRTTSGLDQPHFYPSLPQTSASTSTSNPSPATTSSSHLSSYPHPNHHGLFAPQISSARTSPAGSEADENELELEMELPSSALTNPLGAMGDLAQAAGGQIDQAVVSVRQEETEEDGGGISALMLLAGAGSEARPSKRARFQDNPKEEQSHEKKEKLNTDTGGKRTSTSGASRGGAGTGRIKSERGLGAAGNKPDEENGGIKNTALEEGPGMRGSIGGPPVGPNGVILDCVDAGLVGDEEARTLFELFWSGAHQFLPIYEPGRDTFDELKRRSPFSISVMCFTGARIRDGGRPRSELQTNLWYHVRKISQETLFKSRTRVEAVQATILMAGFNEYGWLLAGHAVRLAFEIGCHSAFLKLVRSGMGAGKTPLQLEEDRPLVIMSRLWFCLYLIEHQMSYGTGRPPIVREDETILRCKEFLSHPLAVDTDWRLIASVEIMKIRAPLHLQLYNLPEDVAVGTDTLEKLQQANLDFNTWFDEWDARIAEKFGPEREAFFRQSLKSLVGLSVIGTALRKIHNPADVQKMHPAQRELALLALRNAQQCIDICLHAEAYRASLPFAVHYTHISAAFAATLLIRLARIFPTELDLRQTARDVEQLAKLLASVPAGRYARSIRLTLRSARRRKVMPPPSALPSPTSRSTPLPSVAKNTTATTPLSSENFTNVNQTYAQSTMLQSGLGSPVEEYPVEVSQTFDAPTTTSSIEFESPPDYSVDFDWSYTEDLMGKMGLNMTEGGQVPLWLHGSDIGSSQLPSAGMENFFLPSDLDVRLLHTSFGSQSSAAGEPTQEDSFGEIW</sequence>
<accession>A0A0F7SKX8</accession>
<feature type="compositionally biased region" description="Polar residues" evidence="7">
    <location>
        <begin position="846"/>
        <end position="867"/>
    </location>
</feature>
<reference evidence="10" key="1">
    <citation type="submission" date="2014-08" db="EMBL/GenBank/DDBJ databases">
        <authorList>
            <person name="Sharma Rahul"/>
            <person name="Thines Marco"/>
        </authorList>
    </citation>
    <scope>NUCLEOTIDE SEQUENCE</scope>
</reference>
<feature type="compositionally biased region" description="Low complexity" evidence="7">
    <location>
        <begin position="617"/>
        <end position="629"/>
    </location>
</feature>
<dbReference type="SMART" id="SM00066">
    <property type="entry name" value="GAL4"/>
    <property type="match status" value="1"/>
</dbReference>
<dbReference type="SMART" id="SM00906">
    <property type="entry name" value="Fungal_trans"/>
    <property type="match status" value="1"/>
</dbReference>
<dbReference type="PROSITE" id="PS00463">
    <property type="entry name" value="ZN2_CY6_FUNGAL_1"/>
    <property type="match status" value="1"/>
</dbReference>
<dbReference type="Pfam" id="PF00172">
    <property type="entry name" value="Zn_clus"/>
    <property type="match status" value="1"/>
</dbReference>
<dbReference type="InterPro" id="IPR036864">
    <property type="entry name" value="Zn2-C6_fun-type_DNA-bd_sf"/>
</dbReference>
<dbReference type="GO" id="GO:0043130">
    <property type="term" value="F:ubiquitin binding"/>
    <property type="evidence" value="ECO:0007669"/>
    <property type="project" value="TreeGrafter"/>
</dbReference>
<evidence type="ECO:0000256" key="2">
    <source>
        <dbReference type="ARBA" id="ARBA00004556"/>
    </source>
</evidence>
<dbReference type="GO" id="GO:0048471">
    <property type="term" value="C:perinuclear region of cytoplasm"/>
    <property type="evidence" value="ECO:0007669"/>
    <property type="project" value="UniProtKB-SubCell"/>
</dbReference>
<organism evidence="10">
    <name type="scientific">Phaffia rhodozyma</name>
    <name type="common">Yeast</name>
    <name type="synonym">Xanthophyllomyces dendrorhous</name>
    <dbReference type="NCBI Taxonomy" id="264483"/>
    <lineage>
        <taxon>Eukaryota</taxon>
        <taxon>Fungi</taxon>
        <taxon>Dikarya</taxon>
        <taxon>Basidiomycota</taxon>
        <taxon>Agaricomycotina</taxon>
        <taxon>Tremellomycetes</taxon>
        <taxon>Cystofilobasidiales</taxon>
        <taxon>Mrakiaceae</taxon>
        <taxon>Phaffia</taxon>
    </lineage>
</organism>
<feature type="region of interest" description="Disordered" evidence="7">
    <location>
        <begin position="904"/>
        <end position="1073"/>
    </location>
</feature>
<keyword evidence="6" id="KW-0539">Nucleus</keyword>
<feature type="compositionally biased region" description="Polar residues" evidence="7">
    <location>
        <begin position="1667"/>
        <end position="1678"/>
    </location>
</feature>
<feature type="compositionally biased region" description="Polar residues" evidence="7">
    <location>
        <begin position="874"/>
        <end position="887"/>
    </location>
</feature>
<feature type="compositionally biased region" description="Acidic residues" evidence="7">
    <location>
        <begin position="635"/>
        <end position="648"/>
    </location>
</feature>
<feature type="compositionally biased region" description="Low complexity" evidence="7">
    <location>
        <begin position="932"/>
        <end position="943"/>
    </location>
</feature>
<feature type="compositionally biased region" description="Low complexity" evidence="7">
    <location>
        <begin position="989"/>
        <end position="1011"/>
    </location>
</feature>
<evidence type="ECO:0000256" key="7">
    <source>
        <dbReference type="SAM" id="MobiDB-lite"/>
    </source>
</evidence>
<dbReference type="CDD" id="cd08061">
    <property type="entry name" value="MPN_NPL4"/>
    <property type="match status" value="1"/>
</dbReference>
<name>A0A0F7SKX8_PHARH</name>
<feature type="compositionally biased region" description="Low complexity" evidence="7">
    <location>
        <begin position="1654"/>
        <end position="1665"/>
    </location>
</feature>
<dbReference type="InterPro" id="IPR007219">
    <property type="entry name" value="XnlR_reg_dom"/>
</dbReference>
<evidence type="ECO:0000259" key="9">
    <source>
        <dbReference type="PROSITE" id="PS50249"/>
    </source>
</evidence>
<feature type="region of interest" description="Disordered" evidence="7">
    <location>
        <begin position="1645"/>
        <end position="1678"/>
    </location>
</feature>
<evidence type="ECO:0000256" key="4">
    <source>
        <dbReference type="ARBA" id="ARBA00019709"/>
    </source>
</evidence>
<feature type="domain" description="MPN" evidence="9">
    <location>
        <begin position="264"/>
        <end position="404"/>
    </location>
</feature>
<dbReference type="InterPro" id="IPR016563">
    <property type="entry name" value="Npl4"/>
</dbReference>
<dbReference type="PANTHER" id="PTHR12710:SF0">
    <property type="entry name" value="NUCLEAR PROTEIN LOCALIZATION PROTEIN 4 HOMOLOG"/>
    <property type="match status" value="1"/>
</dbReference>
<evidence type="ECO:0000256" key="5">
    <source>
        <dbReference type="ARBA" id="ARBA00022723"/>
    </source>
</evidence>
<dbReference type="InterPro" id="IPR007717">
    <property type="entry name" value="NPL4_C"/>
</dbReference>
<dbReference type="Gene3D" id="4.10.240.10">
    <property type="entry name" value="Zn(2)-C6 fungal-type DNA-binding domain"/>
    <property type="match status" value="1"/>
</dbReference>
<feature type="compositionally biased region" description="Polar residues" evidence="7">
    <location>
        <begin position="1012"/>
        <end position="1029"/>
    </location>
</feature>
<feature type="region of interest" description="Disordered" evidence="7">
    <location>
        <begin position="781"/>
        <end position="887"/>
    </location>
</feature>
<feature type="region of interest" description="Disordered" evidence="7">
    <location>
        <begin position="38"/>
        <end position="57"/>
    </location>
</feature>
<dbReference type="CDD" id="cd12148">
    <property type="entry name" value="fungal_TF_MHR"/>
    <property type="match status" value="1"/>
</dbReference>
<dbReference type="PANTHER" id="PTHR12710">
    <property type="entry name" value="NUCLEAR PROTEIN LOCALIZATION 4"/>
    <property type="match status" value="1"/>
</dbReference>
<comment type="subcellular location">
    <subcellularLocation>
        <location evidence="2">Cytoplasm</location>
        <location evidence="2">Perinuclear region</location>
    </subcellularLocation>
    <subcellularLocation>
        <location evidence="1">Nucleus membrane</location>
        <topology evidence="1">Peripheral membrane protein</topology>
        <orientation evidence="1">Cytoplasmic side</orientation>
    </subcellularLocation>
</comment>
<dbReference type="InterPro" id="IPR001138">
    <property type="entry name" value="Zn2Cys6_DnaBD"/>
</dbReference>
<dbReference type="CDD" id="cd00067">
    <property type="entry name" value="GAL4"/>
    <property type="match status" value="1"/>
</dbReference>
<evidence type="ECO:0000256" key="3">
    <source>
        <dbReference type="ARBA" id="ARBA00011025"/>
    </source>
</evidence>
<dbReference type="Pfam" id="PF05021">
    <property type="entry name" value="NPL4"/>
    <property type="match status" value="1"/>
</dbReference>
<dbReference type="SUPFAM" id="SSF57701">
    <property type="entry name" value="Zn2/Cys6 DNA-binding domain"/>
    <property type="match status" value="1"/>
</dbReference>
<dbReference type="PROSITE" id="PS50249">
    <property type="entry name" value="MPN"/>
    <property type="match status" value="1"/>
</dbReference>
<evidence type="ECO:0000256" key="6">
    <source>
        <dbReference type="ARBA" id="ARBA00023242"/>
    </source>
</evidence>
<feature type="compositionally biased region" description="Polar residues" evidence="7">
    <location>
        <begin position="661"/>
        <end position="681"/>
    </location>
</feature>
<dbReference type="GO" id="GO:0031625">
    <property type="term" value="F:ubiquitin protein ligase binding"/>
    <property type="evidence" value="ECO:0007669"/>
    <property type="project" value="TreeGrafter"/>
</dbReference>
<feature type="region of interest" description="Disordered" evidence="7">
    <location>
        <begin position="617"/>
        <end position="702"/>
    </location>
</feature>
<dbReference type="PROSITE" id="PS50048">
    <property type="entry name" value="ZN2_CY6_FUNGAL_2"/>
    <property type="match status" value="1"/>
</dbReference>
<protein>
    <recommendedName>
        <fullName evidence="4">Nuclear protein localization protein 4</fullName>
    </recommendedName>
</protein>
<evidence type="ECO:0000313" key="10">
    <source>
        <dbReference type="EMBL" id="CDZ97607.1"/>
    </source>
</evidence>
<feature type="compositionally biased region" description="Polar residues" evidence="7">
    <location>
        <begin position="689"/>
        <end position="702"/>
    </location>
</feature>
<dbReference type="Pfam" id="PF04082">
    <property type="entry name" value="Fungal_trans"/>
    <property type="match status" value="1"/>
</dbReference>
<proteinExistence type="inferred from homology"/>
<dbReference type="GO" id="GO:0006511">
    <property type="term" value="P:ubiquitin-dependent protein catabolic process"/>
    <property type="evidence" value="ECO:0007669"/>
    <property type="project" value="InterPro"/>
</dbReference>